<evidence type="ECO:0000313" key="2">
    <source>
        <dbReference type="EMBL" id="CAG8791397.1"/>
    </source>
</evidence>
<proteinExistence type="predicted"/>
<comment type="caution">
    <text evidence="2">The sequence shown here is derived from an EMBL/GenBank/DDBJ whole genome shotgun (WGS) entry which is preliminary data.</text>
</comment>
<reference evidence="2 3" key="1">
    <citation type="submission" date="2021-06" db="EMBL/GenBank/DDBJ databases">
        <authorList>
            <person name="Kallberg Y."/>
            <person name="Tangrot J."/>
            <person name="Rosling A."/>
        </authorList>
    </citation>
    <scope>NUCLEOTIDE SEQUENCE [LARGE SCALE GENOMIC DNA]</scope>
    <source>
        <strain evidence="2 3">120-4 pot B 10/14</strain>
    </source>
</reference>
<evidence type="ECO:0000313" key="3">
    <source>
        <dbReference type="Proteomes" id="UP000789901"/>
    </source>
</evidence>
<sequence>MDVDDELLLHKDLNEWSERKYIIWKAIPISLSYLLQNILPFISVFALGHL</sequence>
<keyword evidence="1" id="KW-0472">Membrane</keyword>
<accession>A0ABN7VPM7</accession>
<dbReference type="EMBL" id="CAJVQB010019511">
    <property type="protein sequence ID" value="CAG8791397.1"/>
    <property type="molecule type" value="Genomic_DNA"/>
</dbReference>
<dbReference type="Proteomes" id="UP000789901">
    <property type="component" value="Unassembled WGS sequence"/>
</dbReference>
<evidence type="ECO:0000256" key="1">
    <source>
        <dbReference type="SAM" id="Phobius"/>
    </source>
</evidence>
<keyword evidence="3" id="KW-1185">Reference proteome</keyword>
<keyword evidence="1" id="KW-1133">Transmembrane helix</keyword>
<organism evidence="2 3">
    <name type="scientific">Gigaspora margarita</name>
    <dbReference type="NCBI Taxonomy" id="4874"/>
    <lineage>
        <taxon>Eukaryota</taxon>
        <taxon>Fungi</taxon>
        <taxon>Fungi incertae sedis</taxon>
        <taxon>Mucoromycota</taxon>
        <taxon>Glomeromycotina</taxon>
        <taxon>Glomeromycetes</taxon>
        <taxon>Diversisporales</taxon>
        <taxon>Gigasporaceae</taxon>
        <taxon>Gigaspora</taxon>
    </lineage>
</organism>
<feature type="transmembrane region" description="Helical" evidence="1">
    <location>
        <begin position="22"/>
        <end position="47"/>
    </location>
</feature>
<gene>
    <name evidence="2" type="ORF">GMARGA_LOCUS21288</name>
</gene>
<protein>
    <submittedName>
        <fullName evidence="2">21753_t:CDS:1</fullName>
    </submittedName>
</protein>
<feature type="non-terminal residue" evidence="2">
    <location>
        <position position="50"/>
    </location>
</feature>
<name>A0ABN7VPM7_GIGMA</name>
<keyword evidence="1" id="KW-0812">Transmembrane</keyword>